<dbReference type="PANTHER" id="PTHR11412:SF175">
    <property type="entry name" value="TEP (THIOLESTER CONTAINING PROTEIN)"/>
    <property type="match status" value="1"/>
</dbReference>
<dbReference type="Gene3D" id="2.60.40.10">
    <property type="entry name" value="Immunoglobulins"/>
    <property type="match status" value="1"/>
</dbReference>
<dbReference type="PANTHER" id="PTHR11412">
    <property type="entry name" value="MACROGLOBULIN / COMPLEMENT"/>
    <property type="match status" value="1"/>
</dbReference>
<dbReference type="InterPro" id="IPR013783">
    <property type="entry name" value="Ig-like_fold"/>
</dbReference>
<dbReference type="SUPFAM" id="SSF81296">
    <property type="entry name" value="E set domains"/>
    <property type="match status" value="1"/>
</dbReference>
<reference evidence="3" key="1">
    <citation type="submission" date="2016-11" db="UniProtKB">
        <authorList>
            <consortium name="WormBaseParasite"/>
        </authorList>
    </citation>
    <scope>IDENTIFICATION</scope>
</reference>
<dbReference type="GO" id="GO:0004866">
    <property type="term" value="F:endopeptidase inhibitor activity"/>
    <property type="evidence" value="ECO:0007669"/>
    <property type="project" value="InterPro"/>
</dbReference>
<dbReference type="Proteomes" id="UP000095283">
    <property type="component" value="Unplaced"/>
</dbReference>
<proteinExistence type="predicted"/>
<dbReference type="AlphaFoldDB" id="A0A1I7WRZ9"/>
<organism evidence="2 3">
    <name type="scientific">Heterorhabditis bacteriophora</name>
    <name type="common">Entomopathogenic nematode worm</name>
    <dbReference type="NCBI Taxonomy" id="37862"/>
    <lineage>
        <taxon>Eukaryota</taxon>
        <taxon>Metazoa</taxon>
        <taxon>Ecdysozoa</taxon>
        <taxon>Nematoda</taxon>
        <taxon>Chromadorea</taxon>
        <taxon>Rhabditida</taxon>
        <taxon>Rhabditina</taxon>
        <taxon>Rhabditomorpha</taxon>
        <taxon>Strongyloidea</taxon>
        <taxon>Heterorhabditidae</taxon>
        <taxon>Heterorhabditis</taxon>
    </lineage>
</organism>
<dbReference type="InterPro" id="IPR014756">
    <property type="entry name" value="Ig_E-set"/>
</dbReference>
<dbReference type="InterPro" id="IPR001599">
    <property type="entry name" value="Macroglobln_a2"/>
</dbReference>
<dbReference type="WBParaSite" id="Hba_07925">
    <property type="protein sequence ID" value="Hba_07925"/>
    <property type="gene ID" value="Hba_07925"/>
</dbReference>
<sequence>MVFDGPPVAPMEMMAYSLLTTPTLPLKIRTKFPETWVFAFITSAFAINDNSGLGVAPTTAKLRVFRPFFIRLNLPYSVKRGEKFALLVLIFNYMDKEQDRFVCIQNLIIRRLMIKLSKLI</sequence>
<keyword evidence="2" id="KW-1185">Reference proteome</keyword>
<dbReference type="SMART" id="SM01360">
    <property type="entry name" value="A2M"/>
    <property type="match status" value="1"/>
</dbReference>
<name>A0A1I7WRZ9_HETBA</name>
<accession>A0A1I7WRZ9</accession>
<dbReference type="Pfam" id="PF00207">
    <property type="entry name" value="A2M"/>
    <property type="match status" value="1"/>
</dbReference>
<dbReference type="InterPro" id="IPR050473">
    <property type="entry name" value="A2M/Complement_sys"/>
</dbReference>
<evidence type="ECO:0000313" key="2">
    <source>
        <dbReference type="Proteomes" id="UP000095283"/>
    </source>
</evidence>
<evidence type="ECO:0000313" key="3">
    <source>
        <dbReference type="WBParaSite" id="Hba_07925"/>
    </source>
</evidence>
<feature type="domain" description="Alpha-2-macroglobulin" evidence="1">
    <location>
        <begin position="17"/>
        <end position="104"/>
    </location>
</feature>
<protein>
    <submittedName>
        <fullName evidence="3">A2M domain-containing protein</fullName>
    </submittedName>
</protein>
<evidence type="ECO:0000259" key="1">
    <source>
        <dbReference type="SMART" id="SM01360"/>
    </source>
</evidence>